<dbReference type="Gene3D" id="1.10.357.10">
    <property type="entry name" value="Tetracycline Repressor, domain 2"/>
    <property type="match status" value="1"/>
</dbReference>
<evidence type="ECO:0000256" key="2">
    <source>
        <dbReference type="ARBA" id="ARBA00023125"/>
    </source>
</evidence>
<accession>A0A4R7S3X8</accession>
<keyword evidence="1" id="KW-0805">Transcription regulation</keyword>
<dbReference type="OrthoDB" id="116240at2"/>
<dbReference type="Pfam" id="PF00440">
    <property type="entry name" value="TetR_N"/>
    <property type="match status" value="1"/>
</dbReference>
<evidence type="ECO:0000313" key="6">
    <source>
        <dbReference type="EMBL" id="TDU73004.1"/>
    </source>
</evidence>
<dbReference type="Proteomes" id="UP000295662">
    <property type="component" value="Unassembled WGS sequence"/>
</dbReference>
<dbReference type="EMBL" id="SOCA01000002">
    <property type="protein sequence ID" value="TDU73004.1"/>
    <property type="molecule type" value="Genomic_DNA"/>
</dbReference>
<dbReference type="PANTHER" id="PTHR47506:SF1">
    <property type="entry name" value="HTH-TYPE TRANSCRIPTIONAL REGULATOR YJDC"/>
    <property type="match status" value="1"/>
</dbReference>
<dbReference type="PROSITE" id="PS50977">
    <property type="entry name" value="HTH_TETR_2"/>
    <property type="match status" value="1"/>
</dbReference>
<dbReference type="AlphaFoldDB" id="A0A4R7S3X8"/>
<proteinExistence type="predicted"/>
<dbReference type="RefSeq" id="WP_133794144.1">
    <property type="nucleotide sequence ID" value="NZ_SOCA01000002.1"/>
</dbReference>
<feature type="DNA-binding region" description="H-T-H motif" evidence="4">
    <location>
        <begin position="34"/>
        <end position="53"/>
    </location>
</feature>
<keyword evidence="7" id="KW-1185">Reference proteome</keyword>
<evidence type="ECO:0000256" key="3">
    <source>
        <dbReference type="ARBA" id="ARBA00023163"/>
    </source>
</evidence>
<keyword evidence="2 4" id="KW-0238">DNA-binding</keyword>
<dbReference type="SUPFAM" id="SSF46689">
    <property type="entry name" value="Homeodomain-like"/>
    <property type="match status" value="1"/>
</dbReference>
<feature type="domain" description="HTH tetR-type" evidence="5">
    <location>
        <begin position="11"/>
        <end position="71"/>
    </location>
</feature>
<protein>
    <submittedName>
        <fullName evidence="6">TetR family transcriptional regulator</fullName>
    </submittedName>
</protein>
<comment type="caution">
    <text evidence="6">The sequence shown here is derived from an EMBL/GenBank/DDBJ whole genome shotgun (WGS) entry which is preliminary data.</text>
</comment>
<evidence type="ECO:0000256" key="1">
    <source>
        <dbReference type="ARBA" id="ARBA00023015"/>
    </source>
</evidence>
<dbReference type="InterPro" id="IPR001647">
    <property type="entry name" value="HTH_TetR"/>
</dbReference>
<evidence type="ECO:0000256" key="4">
    <source>
        <dbReference type="PROSITE-ProRule" id="PRU00335"/>
    </source>
</evidence>
<reference evidence="6 7" key="1">
    <citation type="submission" date="2019-03" db="EMBL/GenBank/DDBJ databases">
        <title>Genomic Encyclopedia of Archaeal and Bacterial Type Strains, Phase II (KMG-II): from individual species to whole genera.</title>
        <authorList>
            <person name="Goeker M."/>
        </authorList>
    </citation>
    <scope>NUCLEOTIDE SEQUENCE [LARGE SCALE GENOMIC DNA]</scope>
    <source>
        <strain evidence="6 7">ATCC 25309</strain>
    </source>
</reference>
<dbReference type="PRINTS" id="PR00455">
    <property type="entry name" value="HTHTETR"/>
</dbReference>
<name>A0A4R7S3X8_9BACT</name>
<dbReference type="InterPro" id="IPR009057">
    <property type="entry name" value="Homeodomain-like_sf"/>
</dbReference>
<gene>
    <name evidence="6" type="ORF">EI77_01470</name>
</gene>
<sequence length="212" mass="24005">MDESLKKQPRLGARERIVETALKLFYRDGLRATGIDKVIAESGVAKMSLYRHFPSKSLLVAECLRLRSQSWISWFQPAVEKKLRMPGAGLEVIADVLRTWFAKADFRGCPFINAQAETPASDEDVLEVIREHKRVLESWLVELAIRLEYATPKQTAAAVMIVMDGMMVRAQMTRDATVNDAGHVLLKKFSRHVHRDELQEEGEAAQLYLPGL</sequence>
<dbReference type="GO" id="GO:0003677">
    <property type="term" value="F:DNA binding"/>
    <property type="evidence" value="ECO:0007669"/>
    <property type="project" value="UniProtKB-UniRule"/>
</dbReference>
<dbReference type="InterPro" id="IPR036271">
    <property type="entry name" value="Tet_transcr_reg_TetR-rel_C_sf"/>
</dbReference>
<dbReference type="SUPFAM" id="SSF48498">
    <property type="entry name" value="Tetracyclin repressor-like, C-terminal domain"/>
    <property type="match status" value="1"/>
</dbReference>
<dbReference type="PANTHER" id="PTHR47506">
    <property type="entry name" value="TRANSCRIPTIONAL REGULATORY PROTEIN"/>
    <property type="match status" value="1"/>
</dbReference>
<organism evidence="6 7">
    <name type="scientific">Prosthecobacter fusiformis</name>
    <dbReference type="NCBI Taxonomy" id="48464"/>
    <lineage>
        <taxon>Bacteria</taxon>
        <taxon>Pseudomonadati</taxon>
        <taxon>Verrucomicrobiota</taxon>
        <taxon>Verrucomicrobiia</taxon>
        <taxon>Verrucomicrobiales</taxon>
        <taxon>Verrucomicrobiaceae</taxon>
        <taxon>Prosthecobacter</taxon>
    </lineage>
</organism>
<keyword evidence="3" id="KW-0804">Transcription</keyword>
<evidence type="ECO:0000259" key="5">
    <source>
        <dbReference type="PROSITE" id="PS50977"/>
    </source>
</evidence>
<evidence type="ECO:0000313" key="7">
    <source>
        <dbReference type="Proteomes" id="UP000295662"/>
    </source>
</evidence>